<feature type="transmembrane region" description="Helical" evidence="1">
    <location>
        <begin position="38"/>
        <end position="56"/>
    </location>
</feature>
<dbReference type="EMBL" id="LAZR01060865">
    <property type="protein sequence ID" value="KKK64787.1"/>
    <property type="molecule type" value="Genomic_DNA"/>
</dbReference>
<dbReference type="AlphaFoldDB" id="A0A0F8X6N2"/>
<keyword evidence="1" id="KW-1133">Transmembrane helix</keyword>
<name>A0A0F8X6N2_9ZZZZ</name>
<accession>A0A0F8X6N2</accession>
<sequence length="59" mass="6810">MPHPALAYKRWVARENGWKDREDKTTPELKTEGINWPSRWLIVIVIAIFVIGGLMCNGM</sequence>
<proteinExistence type="predicted"/>
<gene>
    <name evidence="2" type="ORF">LCGC14_2980670</name>
</gene>
<keyword evidence="1" id="KW-0472">Membrane</keyword>
<evidence type="ECO:0000256" key="1">
    <source>
        <dbReference type="SAM" id="Phobius"/>
    </source>
</evidence>
<reference evidence="2" key="1">
    <citation type="journal article" date="2015" name="Nature">
        <title>Complex archaea that bridge the gap between prokaryotes and eukaryotes.</title>
        <authorList>
            <person name="Spang A."/>
            <person name="Saw J.H."/>
            <person name="Jorgensen S.L."/>
            <person name="Zaremba-Niedzwiedzka K."/>
            <person name="Martijn J."/>
            <person name="Lind A.E."/>
            <person name="van Eijk R."/>
            <person name="Schleper C."/>
            <person name="Guy L."/>
            <person name="Ettema T.J."/>
        </authorList>
    </citation>
    <scope>NUCLEOTIDE SEQUENCE</scope>
</reference>
<keyword evidence="1" id="KW-0812">Transmembrane</keyword>
<organism evidence="2">
    <name type="scientific">marine sediment metagenome</name>
    <dbReference type="NCBI Taxonomy" id="412755"/>
    <lineage>
        <taxon>unclassified sequences</taxon>
        <taxon>metagenomes</taxon>
        <taxon>ecological metagenomes</taxon>
    </lineage>
</organism>
<evidence type="ECO:0000313" key="2">
    <source>
        <dbReference type="EMBL" id="KKK64787.1"/>
    </source>
</evidence>
<comment type="caution">
    <text evidence="2">The sequence shown here is derived from an EMBL/GenBank/DDBJ whole genome shotgun (WGS) entry which is preliminary data.</text>
</comment>
<protein>
    <submittedName>
        <fullName evidence="2">Uncharacterized protein</fullName>
    </submittedName>
</protein>